<reference evidence="1" key="1">
    <citation type="submission" date="2014-09" db="EMBL/GenBank/DDBJ databases">
        <authorList>
            <person name="Magalhaes I.L.F."/>
            <person name="Oliveira U."/>
            <person name="Santos F.R."/>
            <person name="Vidigal T.H.D.A."/>
            <person name="Brescovit A.D."/>
            <person name="Santos A.J."/>
        </authorList>
    </citation>
    <scope>NUCLEOTIDE SEQUENCE</scope>
    <source>
        <tissue evidence="1">Shoot tissue taken approximately 20 cm above the soil surface</tissue>
    </source>
</reference>
<reference evidence="1" key="2">
    <citation type="journal article" date="2015" name="Data Brief">
        <title>Shoot transcriptome of the giant reed, Arundo donax.</title>
        <authorList>
            <person name="Barrero R.A."/>
            <person name="Guerrero F.D."/>
            <person name="Moolhuijzen P."/>
            <person name="Goolsby J.A."/>
            <person name="Tidwell J."/>
            <person name="Bellgard S.E."/>
            <person name="Bellgard M.I."/>
        </authorList>
    </citation>
    <scope>NUCLEOTIDE SEQUENCE</scope>
    <source>
        <tissue evidence="1">Shoot tissue taken approximately 20 cm above the soil surface</tissue>
    </source>
</reference>
<name>A0A0A9A3V2_ARUDO</name>
<accession>A0A0A9A3V2</accession>
<organism evidence="1">
    <name type="scientific">Arundo donax</name>
    <name type="common">Giant reed</name>
    <name type="synonym">Donax arundinaceus</name>
    <dbReference type="NCBI Taxonomy" id="35708"/>
    <lineage>
        <taxon>Eukaryota</taxon>
        <taxon>Viridiplantae</taxon>
        <taxon>Streptophyta</taxon>
        <taxon>Embryophyta</taxon>
        <taxon>Tracheophyta</taxon>
        <taxon>Spermatophyta</taxon>
        <taxon>Magnoliopsida</taxon>
        <taxon>Liliopsida</taxon>
        <taxon>Poales</taxon>
        <taxon>Poaceae</taxon>
        <taxon>PACMAD clade</taxon>
        <taxon>Arundinoideae</taxon>
        <taxon>Arundineae</taxon>
        <taxon>Arundo</taxon>
    </lineage>
</organism>
<sequence>MSSPRASRSATSKV</sequence>
<dbReference type="EMBL" id="GBRH01253307">
    <property type="protein sequence ID" value="JAD44588.1"/>
    <property type="molecule type" value="Transcribed_RNA"/>
</dbReference>
<protein>
    <submittedName>
        <fullName evidence="1">Uncharacterized protein</fullName>
    </submittedName>
</protein>
<proteinExistence type="predicted"/>
<evidence type="ECO:0000313" key="1">
    <source>
        <dbReference type="EMBL" id="JAD44588.1"/>
    </source>
</evidence>